<gene>
    <name evidence="5" type="ORF">FMAN_03658</name>
</gene>
<feature type="compositionally biased region" description="Polar residues" evidence="3">
    <location>
        <begin position="252"/>
        <end position="262"/>
    </location>
</feature>
<organism evidence="5 6">
    <name type="scientific">Fusarium mangiferae</name>
    <name type="common">Mango malformation disease fungus</name>
    <dbReference type="NCBI Taxonomy" id="192010"/>
    <lineage>
        <taxon>Eukaryota</taxon>
        <taxon>Fungi</taxon>
        <taxon>Dikarya</taxon>
        <taxon>Ascomycota</taxon>
        <taxon>Pezizomycotina</taxon>
        <taxon>Sordariomycetes</taxon>
        <taxon>Hypocreomycetidae</taxon>
        <taxon>Hypocreales</taxon>
        <taxon>Nectriaceae</taxon>
        <taxon>Fusarium</taxon>
        <taxon>Fusarium fujikuroi species complex</taxon>
    </lineage>
</organism>
<dbReference type="PANTHER" id="PTHR37534">
    <property type="entry name" value="TRANSCRIPTIONAL ACTIVATOR PROTEIN UGA3"/>
    <property type="match status" value="1"/>
</dbReference>
<name>A0A1L7UBF5_FUSMA</name>
<evidence type="ECO:0000313" key="6">
    <source>
        <dbReference type="Proteomes" id="UP000184255"/>
    </source>
</evidence>
<dbReference type="CDD" id="cd00067">
    <property type="entry name" value="GAL4"/>
    <property type="match status" value="1"/>
</dbReference>
<feature type="compositionally biased region" description="Polar residues" evidence="3">
    <location>
        <begin position="100"/>
        <end position="119"/>
    </location>
</feature>
<dbReference type="Proteomes" id="UP000184255">
    <property type="component" value="Unassembled WGS sequence"/>
</dbReference>
<dbReference type="SUPFAM" id="SSF57701">
    <property type="entry name" value="Zn2/Cys6 DNA-binding domain"/>
    <property type="match status" value="1"/>
</dbReference>
<sequence>MESNQSITAEQPRSFTRGRLSRGKGLRKTTGWQLFSLNCRRRHIKCDEIRPRCGGCTRKKTRCEYGKVQGTNRRTRQQTSPITSNQENCNAEVPHHEQAASPSGATITAEPTSLRQQQDQPRDEISVQDAHLPTDDQILPANSSQSYDTIVVEHTETNQETRNVNTQFGQVPPNSLGSHTDYGNGTYPYLDSIVYGLPSPVQLPYHPISMSYGSSPDASLTLKWLDLLVGDAAITHGPLPETNPGPDGPNIFGNSAAQSPSISGEAGASYDNDQIGPPEPHTNGLRVETRNTYLRERIPSREDGSREKHQTWQASEPISLQTQELTLFRHFTEQISQWLHNVGLMNAILALSARHLDILNRDMPANAAGLRPTHDDTIDYYYKTLHYCQEAMQYHSYKTSLELLASAFIISAYEMLDGSNADWEKHLKGGFWIQRSQTIHGHSDGLRQAVWWAWLCQDVWAAFREKRKPFTFWMPNRHLADLTPSELAARSIYNFAHVVGFCARDDPSTIPDYIAVKMQEADRLSRQLEDWASYLTCEFQPLPMPTPGSEKNPFPKIWIQPPSFAASMQVYYCSLILLNLHRPCAGGYQDYLSKQKTLRRWASTVCGIAKVSSDYASSVLSSQCVFIGKYSKPFLFVTYGLEN</sequence>
<feature type="compositionally biased region" description="Polar residues" evidence="3">
    <location>
        <begin position="1"/>
        <end position="14"/>
    </location>
</feature>
<keyword evidence="2" id="KW-0539">Nucleus</keyword>
<feature type="region of interest" description="Disordered" evidence="3">
    <location>
        <begin position="238"/>
        <end position="268"/>
    </location>
</feature>
<dbReference type="GO" id="GO:0008270">
    <property type="term" value="F:zinc ion binding"/>
    <property type="evidence" value="ECO:0007669"/>
    <property type="project" value="InterPro"/>
</dbReference>
<accession>A0A1L7UBF5</accession>
<dbReference type="PROSITE" id="PS50048">
    <property type="entry name" value="ZN2_CY6_FUNGAL_2"/>
    <property type="match status" value="1"/>
</dbReference>
<dbReference type="GO" id="GO:0000976">
    <property type="term" value="F:transcription cis-regulatory region binding"/>
    <property type="evidence" value="ECO:0007669"/>
    <property type="project" value="TreeGrafter"/>
</dbReference>
<feature type="compositionally biased region" description="Polar residues" evidence="3">
    <location>
        <begin position="69"/>
        <end position="89"/>
    </location>
</feature>
<dbReference type="InterPro" id="IPR021858">
    <property type="entry name" value="Fun_TF"/>
</dbReference>
<dbReference type="Pfam" id="PF11951">
    <property type="entry name" value="Fungal_trans_2"/>
    <property type="match status" value="1"/>
</dbReference>
<feature type="region of interest" description="Disordered" evidence="3">
    <location>
        <begin position="1"/>
        <end position="24"/>
    </location>
</feature>
<dbReference type="PANTHER" id="PTHR37534:SF3">
    <property type="entry name" value="ZN(II)2CYS6 TRANSCRIPTION FACTOR (EUROFUNG)"/>
    <property type="match status" value="1"/>
</dbReference>
<dbReference type="GeneID" id="65082929"/>
<dbReference type="RefSeq" id="XP_041689939.1">
    <property type="nucleotide sequence ID" value="XM_041824461.1"/>
</dbReference>
<proteinExistence type="predicted"/>
<dbReference type="Pfam" id="PF00172">
    <property type="entry name" value="Zn_clus"/>
    <property type="match status" value="1"/>
</dbReference>
<evidence type="ECO:0000259" key="4">
    <source>
        <dbReference type="PROSITE" id="PS50048"/>
    </source>
</evidence>
<protein>
    <recommendedName>
        <fullName evidence="4">Zn(2)-C6 fungal-type domain-containing protein</fullName>
    </recommendedName>
</protein>
<evidence type="ECO:0000256" key="3">
    <source>
        <dbReference type="SAM" id="MobiDB-lite"/>
    </source>
</evidence>
<dbReference type="CDD" id="cd12148">
    <property type="entry name" value="fungal_TF_MHR"/>
    <property type="match status" value="1"/>
</dbReference>
<dbReference type="EMBL" id="FCQH01000017">
    <property type="protein sequence ID" value="CVL06482.1"/>
    <property type="molecule type" value="Genomic_DNA"/>
</dbReference>
<reference evidence="6" key="1">
    <citation type="journal article" date="2016" name="Genome Biol. Evol.">
        <title>Comparative 'omics' of the Fusarium fujikuroi species complex highlights differences in genetic potential and metabolite synthesis.</title>
        <authorList>
            <person name="Niehaus E.-M."/>
            <person name="Muensterkoetter M."/>
            <person name="Proctor R.H."/>
            <person name="Brown D.W."/>
            <person name="Sharon A."/>
            <person name="Idan Y."/>
            <person name="Oren-Young L."/>
            <person name="Sieber C.M."/>
            <person name="Novak O."/>
            <person name="Pencik A."/>
            <person name="Tarkowska D."/>
            <person name="Hromadova K."/>
            <person name="Freeman S."/>
            <person name="Maymon M."/>
            <person name="Elazar M."/>
            <person name="Youssef S.A."/>
            <person name="El-Shabrawy E.S.M."/>
            <person name="Shalaby A.B.A."/>
            <person name="Houterman P."/>
            <person name="Brock N.L."/>
            <person name="Burkhardt I."/>
            <person name="Tsavkelova E.A."/>
            <person name="Dickschat J.S."/>
            <person name="Galuszka P."/>
            <person name="Gueldener U."/>
            <person name="Tudzynski B."/>
        </authorList>
    </citation>
    <scope>NUCLEOTIDE SEQUENCE [LARGE SCALE GENOMIC DNA]</scope>
    <source>
        <strain evidence="6">MRC7560</strain>
    </source>
</reference>
<evidence type="ECO:0000313" key="5">
    <source>
        <dbReference type="EMBL" id="CVL06482.1"/>
    </source>
</evidence>
<dbReference type="AlphaFoldDB" id="A0A1L7UBF5"/>
<comment type="subcellular location">
    <subcellularLocation>
        <location evidence="1">Nucleus</location>
    </subcellularLocation>
</comment>
<dbReference type="InterPro" id="IPR001138">
    <property type="entry name" value="Zn2Cys6_DnaBD"/>
</dbReference>
<comment type="caution">
    <text evidence="5">The sequence shown here is derived from an EMBL/GenBank/DDBJ whole genome shotgun (WGS) entry which is preliminary data.</text>
</comment>
<dbReference type="Gene3D" id="4.10.240.10">
    <property type="entry name" value="Zn(2)-C6 fungal-type DNA-binding domain"/>
    <property type="match status" value="1"/>
</dbReference>
<evidence type="ECO:0000256" key="2">
    <source>
        <dbReference type="ARBA" id="ARBA00023242"/>
    </source>
</evidence>
<dbReference type="VEuPathDB" id="FungiDB:FMAN_03658"/>
<dbReference type="InterPro" id="IPR036864">
    <property type="entry name" value="Zn2-C6_fun-type_DNA-bd_sf"/>
</dbReference>
<keyword evidence="6" id="KW-1185">Reference proteome</keyword>
<dbReference type="GO" id="GO:0005634">
    <property type="term" value="C:nucleus"/>
    <property type="evidence" value="ECO:0007669"/>
    <property type="project" value="UniProtKB-SubCell"/>
</dbReference>
<feature type="region of interest" description="Disordered" evidence="3">
    <location>
        <begin position="69"/>
        <end position="125"/>
    </location>
</feature>
<evidence type="ECO:0000256" key="1">
    <source>
        <dbReference type="ARBA" id="ARBA00004123"/>
    </source>
</evidence>
<dbReference type="GO" id="GO:0045944">
    <property type="term" value="P:positive regulation of transcription by RNA polymerase II"/>
    <property type="evidence" value="ECO:0007669"/>
    <property type="project" value="TreeGrafter"/>
</dbReference>
<dbReference type="GO" id="GO:0000981">
    <property type="term" value="F:DNA-binding transcription factor activity, RNA polymerase II-specific"/>
    <property type="evidence" value="ECO:0007669"/>
    <property type="project" value="InterPro"/>
</dbReference>
<feature type="domain" description="Zn(2)-C6 fungal-type" evidence="4">
    <location>
        <begin position="38"/>
        <end position="65"/>
    </location>
</feature>